<name>A0A8J3TY31_9ACTN</name>
<keyword evidence="2" id="KW-1185">Reference proteome</keyword>
<gene>
    <name evidence="1" type="ORF">Pmi06nite_80730</name>
</gene>
<evidence type="ECO:0000313" key="1">
    <source>
        <dbReference type="EMBL" id="GII34631.1"/>
    </source>
</evidence>
<accession>A0A8J3TY31</accession>
<evidence type="ECO:0000313" key="2">
    <source>
        <dbReference type="Proteomes" id="UP000650628"/>
    </source>
</evidence>
<dbReference type="EMBL" id="BOOO01000053">
    <property type="protein sequence ID" value="GII34631.1"/>
    <property type="molecule type" value="Genomic_DNA"/>
</dbReference>
<dbReference type="RefSeq" id="WP_203958416.1">
    <property type="nucleotide sequence ID" value="NZ_BOOO01000053.1"/>
</dbReference>
<dbReference type="Proteomes" id="UP000650628">
    <property type="component" value="Unassembled WGS sequence"/>
</dbReference>
<reference evidence="1 2" key="1">
    <citation type="submission" date="2021-01" db="EMBL/GenBank/DDBJ databases">
        <title>Whole genome shotgun sequence of Planotetraspora mira NBRC 15435.</title>
        <authorList>
            <person name="Komaki H."/>
            <person name="Tamura T."/>
        </authorList>
    </citation>
    <scope>NUCLEOTIDE SEQUENCE [LARGE SCALE GENOMIC DNA]</scope>
    <source>
        <strain evidence="1 2">NBRC 15435</strain>
    </source>
</reference>
<protein>
    <submittedName>
        <fullName evidence="1">Uncharacterized protein</fullName>
    </submittedName>
</protein>
<comment type="caution">
    <text evidence="1">The sequence shown here is derived from an EMBL/GenBank/DDBJ whole genome shotgun (WGS) entry which is preliminary data.</text>
</comment>
<organism evidence="1 2">
    <name type="scientific">Planotetraspora mira</name>
    <dbReference type="NCBI Taxonomy" id="58121"/>
    <lineage>
        <taxon>Bacteria</taxon>
        <taxon>Bacillati</taxon>
        <taxon>Actinomycetota</taxon>
        <taxon>Actinomycetes</taxon>
        <taxon>Streptosporangiales</taxon>
        <taxon>Streptosporangiaceae</taxon>
        <taxon>Planotetraspora</taxon>
    </lineage>
</organism>
<sequence length="189" mass="20705">MTTPNLCVLRWDRPGQMTVLALPGDRIAEGERVAIAALGEDLPDPRWNGLATAERRTVVRACRSVPTLGLYVLFDERDAADEADSLHRCLAQAVEEFLQPMLSGAPWEALPSGAARELRDAARSMPWPGSAPARWRPESSLPGLRGLVTLTALACRETLTEVNIPQDEDLLDIYDTYSVGALDPGQWPM</sequence>
<dbReference type="AlphaFoldDB" id="A0A8J3TY31"/>
<proteinExistence type="predicted"/>